<dbReference type="InterPro" id="IPR036322">
    <property type="entry name" value="WD40_repeat_dom_sf"/>
</dbReference>
<dbReference type="Proteomes" id="UP000663879">
    <property type="component" value="Unassembled WGS sequence"/>
</dbReference>
<evidence type="ECO:0000256" key="1">
    <source>
        <dbReference type="SAM" id="SignalP"/>
    </source>
</evidence>
<protein>
    <submittedName>
        <fullName evidence="2">Uncharacterized protein</fullName>
    </submittedName>
</protein>
<feature type="signal peptide" evidence="1">
    <location>
        <begin position="1"/>
        <end position="18"/>
    </location>
</feature>
<reference evidence="2" key="1">
    <citation type="submission" date="2021-02" db="EMBL/GenBank/DDBJ databases">
        <authorList>
            <person name="Nowell W R."/>
        </authorList>
    </citation>
    <scope>NUCLEOTIDE SEQUENCE</scope>
    <source>
        <strain evidence="2">Ploen Becks lab</strain>
    </source>
</reference>
<dbReference type="InterPro" id="IPR015943">
    <property type="entry name" value="WD40/YVTN_repeat-like_dom_sf"/>
</dbReference>
<sequence length="300" mass="33978">MIFTLISLSLLLPSYINANLLIATATNDKLFLLNSTSITKEISTKVSHLEFISSKYLASSFEKKINIWNLSTLTVDLELNLHASKILDLKSLSENNFISADESANFFRWINLSFSSVLDFSSSLNKEKLIFLKIHNNKIAAGYTGLNDVLAYNIQTNELIFSRNKSDFQINALDFLSETQIVLSYQNGVVLLLDILTRLTKKAFISESPLSLMFSSNLLLGTSDGILYEFDSDLKQITRLPTVKRPIKAIEYVNSSMILTITEVCIRFWNVSAKPWSFAMNCNFLDLTTITHSKFQQSKY</sequence>
<dbReference type="AlphaFoldDB" id="A0A813SN17"/>
<gene>
    <name evidence="2" type="ORF">OXX778_LOCUS6287</name>
</gene>
<evidence type="ECO:0000313" key="2">
    <source>
        <dbReference type="EMBL" id="CAF0797431.1"/>
    </source>
</evidence>
<dbReference type="EMBL" id="CAJNOC010000734">
    <property type="protein sequence ID" value="CAF0797431.1"/>
    <property type="molecule type" value="Genomic_DNA"/>
</dbReference>
<evidence type="ECO:0000313" key="3">
    <source>
        <dbReference type="Proteomes" id="UP000663879"/>
    </source>
</evidence>
<feature type="chain" id="PRO_5032643747" evidence="1">
    <location>
        <begin position="19"/>
        <end position="300"/>
    </location>
</feature>
<organism evidence="2 3">
    <name type="scientific">Brachionus calyciflorus</name>
    <dbReference type="NCBI Taxonomy" id="104777"/>
    <lineage>
        <taxon>Eukaryota</taxon>
        <taxon>Metazoa</taxon>
        <taxon>Spiralia</taxon>
        <taxon>Gnathifera</taxon>
        <taxon>Rotifera</taxon>
        <taxon>Eurotatoria</taxon>
        <taxon>Monogononta</taxon>
        <taxon>Pseudotrocha</taxon>
        <taxon>Ploima</taxon>
        <taxon>Brachionidae</taxon>
        <taxon>Brachionus</taxon>
    </lineage>
</organism>
<keyword evidence="1" id="KW-0732">Signal</keyword>
<dbReference type="SUPFAM" id="SSF50978">
    <property type="entry name" value="WD40 repeat-like"/>
    <property type="match status" value="1"/>
</dbReference>
<keyword evidence="3" id="KW-1185">Reference proteome</keyword>
<name>A0A813SN17_9BILA</name>
<comment type="caution">
    <text evidence="2">The sequence shown here is derived from an EMBL/GenBank/DDBJ whole genome shotgun (WGS) entry which is preliminary data.</text>
</comment>
<accession>A0A813SN17</accession>
<proteinExistence type="predicted"/>
<dbReference type="Gene3D" id="2.130.10.10">
    <property type="entry name" value="YVTN repeat-like/Quinoprotein amine dehydrogenase"/>
    <property type="match status" value="1"/>
</dbReference>